<organism evidence="5 6">
    <name type="scientific">Candidatus Ordinivivax streblomastigis</name>
    <dbReference type="NCBI Taxonomy" id="2540710"/>
    <lineage>
        <taxon>Bacteria</taxon>
        <taxon>Pseudomonadati</taxon>
        <taxon>Bacteroidota</taxon>
        <taxon>Bacteroidia</taxon>
        <taxon>Bacteroidales</taxon>
        <taxon>Candidatus Ordinivivax</taxon>
    </lineage>
</organism>
<dbReference type="EMBL" id="SNRX01000076">
    <property type="protein sequence ID" value="KAA6300484.1"/>
    <property type="molecule type" value="Genomic_DNA"/>
</dbReference>
<keyword evidence="2" id="KW-0472">Membrane</keyword>
<evidence type="ECO:0000313" key="5">
    <source>
        <dbReference type="EMBL" id="KAA6300484.1"/>
    </source>
</evidence>
<dbReference type="InterPro" id="IPR036942">
    <property type="entry name" value="Beta-barrel_TonB_sf"/>
</dbReference>
<evidence type="ECO:0008006" key="7">
    <source>
        <dbReference type="Google" id="ProtNLM"/>
    </source>
</evidence>
<proteinExistence type="predicted"/>
<comment type="subcellular location">
    <subcellularLocation>
        <location evidence="1">Cell outer membrane</location>
    </subcellularLocation>
</comment>
<dbReference type="GO" id="GO:0009279">
    <property type="term" value="C:cell outer membrane"/>
    <property type="evidence" value="ECO:0007669"/>
    <property type="project" value="UniProtKB-SubCell"/>
</dbReference>
<dbReference type="AlphaFoldDB" id="A0A5M8NXQ6"/>
<dbReference type="Gene3D" id="2.40.170.20">
    <property type="entry name" value="TonB-dependent receptor, beta-barrel domain"/>
    <property type="match status" value="1"/>
</dbReference>
<keyword evidence="3" id="KW-0998">Cell outer membrane</keyword>
<feature type="chain" id="PRO_5024299620" description="TonB-dependent receptor" evidence="4">
    <location>
        <begin position="20"/>
        <end position="690"/>
    </location>
</feature>
<sequence length="690" mass="77762">MKNYILIFFCFAISLSIFAQTDTDSLKVVDLEEIVISAKTGFDKNRQAKSGASVDEYLQQSEKVQMVKRGNYAWEASINNMTTERISVTIDGMKIFCACTDRMDPVTSYVETSNLSKVNIGSGFGSNPQATNDIGGNMNLQLNKAGFGSNEWNLSANTSYESNGNAQVYSVDGSFSDKRFYANAGFSHRQSGNYNAGGGEMLSYSQFAKNNAFTNFGFLPKKGHIIEGTVIYDLASNVGYPALLMDVSSAEGFITSISYRRERFSDIFQKWETKAYYNHISHIMDDTKREAVINGTQMHMDMLGLSVTGGFYSTLTGIYKRHNFTANVDAYSNLSYAEMTMYPLNPANPPMFMLTWGDIRTFNSGLALSDEISINPQNSVRFSAKASWQRSGMLDKSGFNTLQAYYPELNPYADRFLWKFHNNLLWKLSGRYFAVNRMVWHIAGRYLYQKDVWELTGGCGYGVRAPSPSEAYGFFLYNTFDGYDYLGNPTLKNEKSLEGNASVTWRNSVLNAKLDGSVFYFSDYIIGKPRTDLYHMTVGARGVKVYENLPHALIFNTNLTVKYYFSEYFQWRNRLSYAIGNDNGGNSLPLVAPLTFESAVSYRQNHFSAEISVQGAGQQTNFSPEYGEDETPDYLIANLSAGYSFKINKCIFNLQSGVENLFDTHYSTYSDWKNIPRKGRNFFVNLGIEI</sequence>
<evidence type="ECO:0000256" key="3">
    <source>
        <dbReference type="ARBA" id="ARBA00023237"/>
    </source>
</evidence>
<dbReference type="SUPFAM" id="SSF56935">
    <property type="entry name" value="Porins"/>
    <property type="match status" value="1"/>
</dbReference>
<evidence type="ECO:0000256" key="1">
    <source>
        <dbReference type="ARBA" id="ARBA00004442"/>
    </source>
</evidence>
<protein>
    <recommendedName>
        <fullName evidence="7">TonB-dependent receptor</fullName>
    </recommendedName>
</protein>
<comment type="caution">
    <text evidence="5">The sequence shown here is derived from an EMBL/GenBank/DDBJ whole genome shotgun (WGS) entry which is preliminary data.</text>
</comment>
<feature type="signal peptide" evidence="4">
    <location>
        <begin position="1"/>
        <end position="19"/>
    </location>
</feature>
<dbReference type="Proteomes" id="UP000324575">
    <property type="component" value="Unassembled WGS sequence"/>
</dbReference>
<accession>A0A5M8NXQ6</accession>
<gene>
    <name evidence="5" type="ORF">EZS26_003374</name>
</gene>
<reference evidence="5 6" key="1">
    <citation type="submission" date="2019-03" db="EMBL/GenBank/DDBJ databases">
        <title>Single cell metagenomics reveals metabolic interactions within the superorganism composed of flagellate Streblomastix strix and complex community of Bacteroidetes bacteria on its surface.</title>
        <authorList>
            <person name="Treitli S.C."/>
            <person name="Kolisko M."/>
            <person name="Husnik F."/>
            <person name="Keeling P."/>
            <person name="Hampl V."/>
        </authorList>
    </citation>
    <scope>NUCLEOTIDE SEQUENCE [LARGE SCALE GENOMIC DNA]</scope>
    <source>
        <strain evidence="5">St1</strain>
    </source>
</reference>
<evidence type="ECO:0000313" key="6">
    <source>
        <dbReference type="Proteomes" id="UP000324575"/>
    </source>
</evidence>
<name>A0A5M8NXQ6_9BACT</name>
<evidence type="ECO:0000256" key="2">
    <source>
        <dbReference type="ARBA" id="ARBA00023136"/>
    </source>
</evidence>
<evidence type="ECO:0000256" key="4">
    <source>
        <dbReference type="SAM" id="SignalP"/>
    </source>
</evidence>
<keyword evidence="4" id="KW-0732">Signal</keyword>